<evidence type="ECO:0000256" key="1">
    <source>
        <dbReference type="ARBA" id="ARBA00004141"/>
    </source>
</evidence>
<dbReference type="SMART" id="SM00382">
    <property type="entry name" value="AAA"/>
    <property type="match status" value="1"/>
</dbReference>
<keyword evidence="10" id="KW-1185">Reference proteome</keyword>
<dbReference type="GO" id="GO:0016020">
    <property type="term" value="C:membrane"/>
    <property type="evidence" value="ECO:0007669"/>
    <property type="project" value="UniProtKB-SubCell"/>
</dbReference>
<dbReference type="GO" id="GO:0042626">
    <property type="term" value="F:ATPase-coupled transmembrane transporter activity"/>
    <property type="evidence" value="ECO:0007669"/>
    <property type="project" value="TreeGrafter"/>
</dbReference>
<accession>A0A1Y1S5H2</accession>
<evidence type="ECO:0000313" key="9">
    <source>
        <dbReference type="EMBL" id="ORD93652.1"/>
    </source>
</evidence>
<keyword evidence="2 7" id="KW-0812">Transmembrane</keyword>
<comment type="caution">
    <text evidence="9">The sequence shown here is derived from an EMBL/GenBank/DDBJ whole genome shotgun (WGS) entry which is preliminary data.</text>
</comment>
<dbReference type="GO" id="GO:0005524">
    <property type="term" value="F:ATP binding"/>
    <property type="evidence" value="ECO:0007669"/>
    <property type="project" value="UniProtKB-KW"/>
</dbReference>
<proteinExistence type="predicted"/>
<comment type="subcellular location">
    <subcellularLocation>
        <location evidence="1">Membrane</location>
        <topology evidence="1">Multi-pass membrane protein</topology>
    </subcellularLocation>
</comment>
<feature type="transmembrane region" description="Helical" evidence="7">
    <location>
        <begin position="230"/>
        <end position="251"/>
    </location>
</feature>
<keyword evidence="3" id="KW-0547">Nucleotide-binding</keyword>
<dbReference type="EMBL" id="LWDP01000058">
    <property type="protein sequence ID" value="ORD93652.1"/>
    <property type="molecule type" value="Genomic_DNA"/>
</dbReference>
<keyword evidence="6 7" id="KW-0472">Membrane</keyword>
<name>A0A1Y1S5H2_9MICR</name>
<evidence type="ECO:0000259" key="8">
    <source>
        <dbReference type="PROSITE" id="PS50893"/>
    </source>
</evidence>
<dbReference type="Gene3D" id="1.20.1560.10">
    <property type="entry name" value="ABC transporter type 1, transmembrane domain"/>
    <property type="match status" value="1"/>
</dbReference>
<feature type="transmembrane region" description="Helical" evidence="7">
    <location>
        <begin position="319"/>
        <end position="337"/>
    </location>
</feature>
<dbReference type="InterPro" id="IPR027417">
    <property type="entry name" value="P-loop_NTPase"/>
</dbReference>
<evidence type="ECO:0000256" key="5">
    <source>
        <dbReference type="ARBA" id="ARBA00022989"/>
    </source>
</evidence>
<reference evidence="9 10" key="1">
    <citation type="journal article" date="2017" name="Environ. Microbiol.">
        <title>Decay of the glycolytic pathway and adaptation to intranuclear parasitism within Enterocytozoonidae microsporidia.</title>
        <authorList>
            <person name="Wiredu Boakye D."/>
            <person name="Jaroenlak P."/>
            <person name="Prachumwat A."/>
            <person name="Williams T.A."/>
            <person name="Bateman K.S."/>
            <person name="Itsathitphaisarn O."/>
            <person name="Sritunyalucksana K."/>
            <person name="Paszkiewicz K.H."/>
            <person name="Moore K.A."/>
            <person name="Stentiford G.D."/>
            <person name="Williams B.A."/>
        </authorList>
    </citation>
    <scope>NUCLEOTIDE SEQUENCE [LARGE SCALE GENOMIC DNA]</scope>
    <source>
        <strain evidence="9 10">GB1</strain>
    </source>
</reference>
<gene>
    <name evidence="9" type="ORF">ECANGB1_1800</name>
</gene>
<evidence type="ECO:0000256" key="2">
    <source>
        <dbReference type="ARBA" id="ARBA00022692"/>
    </source>
</evidence>
<dbReference type="Proteomes" id="UP000192639">
    <property type="component" value="Unassembled WGS sequence"/>
</dbReference>
<protein>
    <submittedName>
        <fullName evidence="9">ABC family plasma membrane transporter</fullName>
    </submittedName>
</protein>
<dbReference type="SUPFAM" id="SSF90123">
    <property type="entry name" value="ABC transporter transmembrane region"/>
    <property type="match status" value="1"/>
</dbReference>
<dbReference type="PANTHER" id="PTHR24221:SF503">
    <property type="entry name" value="MITOCHONDRIAL POTASSIUM CHANNEL ATP-BINDING SUBUNIT"/>
    <property type="match status" value="1"/>
</dbReference>
<dbReference type="InterPro" id="IPR003439">
    <property type="entry name" value="ABC_transporter-like_ATP-bd"/>
</dbReference>
<dbReference type="GO" id="GO:0016887">
    <property type="term" value="F:ATP hydrolysis activity"/>
    <property type="evidence" value="ECO:0007669"/>
    <property type="project" value="InterPro"/>
</dbReference>
<feature type="domain" description="ABC transporter" evidence="8">
    <location>
        <begin position="407"/>
        <end position="625"/>
    </location>
</feature>
<evidence type="ECO:0000313" key="10">
    <source>
        <dbReference type="Proteomes" id="UP000192639"/>
    </source>
</evidence>
<keyword evidence="4" id="KW-0067">ATP-binding</keyword>
<organism evidence="9 10">
    <name type="scientific">Enterospora canceri</name>
    <dbReference type="NCBI Taxonomy" id="1081671"/>
    <lineage>
        <taxon>Eukaryota</taxon>
        <taxon>Fungi</taxon>
        <taxon>Fungi incertae sedis</taxon>
        <taxon>Microsporidia</taxon>
        <taxon>Enterocytozoonidae</taxon>
        <taxon>Enterospora</taxon>
    </lineage>
</organism>
<dbReference type="PROSITE" id="PS50893">
    <property type="entry name" value="ABC_TRANSPORTER_2"/>
    <property type="match status" value="1"/>
</dbReference>
<dbReference type="InterPro" id="IPR003593">
    <property type="entry name" value="AAA+_ATPase"/>
</dbReference>
<dbReference type="InterPro" id="IPR039421">
    <property type="entry name" value="Type_1_exporter"/>
</dbReference>
<dbReference type="Gene3D" id="3.40.50.300">
    <property type="entry name" value="P-loop containing nucleotide triphosphate hydrolases"/>
    <property type="match status" value="1"/>
</dbReference>
<dbReference type="AlphaFoldDB" id="A0A1Y1S5H2"/>
<evidence type="ECO:0000256" key="7">
    <source>
        <dbReference type="SAM" id="Phobius"/>
    </source>
</evidence>
<keyword evidence="5 7" id="KW-1133">Transmembrane helix</keyword>
<evidence type="ECO:0000256" key="3">
    <source>
        <dbReference type="ARBA" id="ARBA00022741"/>
    </source>
</evidence>
<dbReference type="SUPFAM" id="SSF52540">
    <property type="entry name" value="P-loop containing nucleoside triphosphate hydrolases"/>
    <property type="match status" value="1"/>
</dbReference>
<dbReference type="Pfam" id="PF00005">
    <property type="entry name" value="ABC_tran"/>
    <property type="match status" value="1"/>
</dbReference>
<dbReference type="VEuPathDB" id="MicrosporidiaDB:ECANGB1_1800"/>
<sequence>MLIISLYVSVVICIVILQTYPPQPTSPNHNYVSFFDYFHWHPNPIMIFAIIGSGRNNDQDRSVSELQRFKGAGYTRLFYLTFMKYIWRITRNRIALVVITVLYFIQGFANTKLSLQKGALTDAIVKKRDNSGFELAKVTMLQVTTLIIGEVSKMISCSAINKAFTSACTRQCRKIITQIPNLFDTFPTANVMWNIQIYGESIKMVCSTMMDDIIPLIATITTYSYTTFRVINLVAAFALILVCVIYIFLVYQMHRVRLNQRISNSIKLDKCQELLKNTLDNQELIYMNNTFEYETRKFSNYLGYTYDQESEYVKNNHRMAVVLGMFFYFCEMQILFYECFIRKNLTVKQFTFFSLTLGKLHTQLKSVTRVCRIISTNLIMIRLKMDIRDNKSKPISVKTENKSIARTKIENKAEFKHEWSIRNLNYLNLFTGASLTIRKGEKIAITGKNGSGKTTLLRCMLRHIQTEAESKFDENVIDSFDEIKDAFGYIQQSSTLFSQSVHYNLKYGNKHQEINKIYNAARDLSVHETIKSLSNGYETICGENGNMISRGTKQKIALLREWIKNKPILLLDEATASIETKDEEMIWKTILSKEDLTVVAVMPESEKMRLFDKVYKVEDKRIKLIRG</sequence>
<dbReference type="OrthoDB" id="6500128at2759"/>
<dbReference type="InterPro" id="IPR036640">
    <property type="entry name" value="ABC1_TM_sf"/>
</dbReference>
<evidence type="ECO:0000256" key="6">
    <source>
        <dbReference type="ARBA" id="ARBA00023136"/>
    </source>
</evidence>
<evidence type="ECO:0000256" key="4">
    <source>
        <dbReference type="ARBA" id="ARBA00022840"/>
    </source>
</evidence>
<dbReference type="PANTHER" id="PTHR24221">
    <property type="entry name" value="ATP-BINDING CASSETTE SUB-FAMILY B"/>
    <property type="match status" value="1"/>
</dbReference>